<protein>
    <submittedName>
        <fullName evidence="4">Uncharacterized membrane protein</fullName>
    </submittedName>
</protein>
<dbReference type="InterPro" id="IPR011429">
    <property type="entry name" value="Cyt_c_Planctomycete-type"/>
</dbReference>
<name>A0A1I5VDP0_9BACT</name>
<dbReference type="PANTHER" id="PTHR35889:SF3">
    <property type="entry name" value="F-BOX DOMAIN-CONTAINING PROTEIN"/>
    <property type="match status" value="1"/>
</dbReference>
<evidence type="ECO:0000313" key="4">
    <source>
        <dbReference type="EMBL" id="SFQ05664.1"/>
    </source>
</evidence>
<keyword evidence="1" id="KW-1133">Transmembrane helix</keyword>
<dbReference type="Pfam" id="PF09990">
    <property type="entry name" value="DUF2231"/>
    <property type="match status" value="1"/>
</dbReference>
<feature type="transmembrane region" description="Helical" evidence="1">
    <location>
        <begin position="113"/>
        <end position="132"/>
    </location>
</feature>
<evidence type="ECO:0000313" key="5">
    <source>
        <dbReference type="Proteomes" id="UP000199306"/>
    </source>
</evidence>
<organism evidence="4 5">
    <name type="scientific">Pseudarcicella hirudinis</name>
    <dbReference type="NCBI Taxonomy" id="1079859"/>
    <lineage>
        <taxon>Bacteria</taxon>
        <taxon>Pseudomonadati</taxon>
        <taxon>Bacteroidota</taxon>
        <taxon>Cytophagia</taxon>
        <taxon>Cytophagales</taxon>
        <taxon>Flectobacillaceae</taxon>
        <taxon>Pseudarcicella</taxon>
    </lineage>
</organism>
<accession>A0A1I5VDP0</accession>
<gene>
    <name evidence="4" type="ORF">SAMN04515674_10958</name>
</gene>
<feature type="domain" description="DUF2231" evidence="3">
    <location>
        <begin position="42"/>
        <end position="163"/>
    </location>
</feature>
<reference evidence="4 5" key="1">
    <citation type="submission" date="2016-10" db="EMBL/GenBank/DDBJ databases">
        <authorList>
            <person name="de Groot N.N."/>
        </authorList>
    </citation>
    <scope>NUCLEOTIDE SEQUENCE [LARGE SCALE GENOMIC DNA]</scope>
    <source>
        <strain evidence="5">E92,LMG 26720,CCM 7988</strain>
    </source>
</reference>
<evidence type="ECO:0000256" key="1">
    <source>
        <dbReference type="SAM" id="Phobius"/>
    </source>
</evidence>
<feature type="transmembrane region" description="Helical" evidence="1">
    <location>
        <begin position="7"/>
        <end position="26"/>
    </location>
</feature>
<feature type="domain" description="Cytochrome C Planctomycete-type" evidence="2">
    <location>
        <begin position="203"/>
        <end position="259"/>
    </location>
</feature>
<sequence length="722" mass="81643">MKFKVKSVAENILFASNIFILFLVFFQEKVVLPNWLQAVGRMHPMFLHFPIVILLIAMFMEFFRFRPQNISQEHYRNFSSNFLLLGSLSASVTVIMGLMLSKESGYTGDTVFWHKWTGIGIVFIASFVYWYRNEKWYKESLAKISALITAVCLMIAGHLGANITHGEDFIFAPLMSHKAEEMVSIDKAEVFAHVIKPILEKKCQSCHNPEKAKGGLLLDTPENILKGGKTGKLFLAGKPNESLILQRIHLPEEDKKHMPVAGKPQLSKIETDLIYWWIKSGAVFNKKVLQLSEKDTLRILAAKILVPVEKEEEHYDFASADEKTIEKLSNNYRVIYPLAQESPALEATFYNKTQYSSKALEELLELKKQVVELNLNKMPVKDADLKTIAQFENLRTLNLNFTDINGEGLSHLTNLKFLKSLSVSGTKVSLKSIQALKAIKSLREVFVWSTGLSVTDIAQLQKQSGSQMAFIAGYKDDGKSPMKLNTPIVLNKTMVFSDTMHLVLKHPIPGVEIRYTLDGSNPDSVKSPVFRKELVLNQTTLFKAKAYKKSWYGSDSIVYNFYKSSYKPDSIALEEPAVEKYSGDDGVKTLINGYVGNIVHNDGKWLGFQNKDMEVKMQFLKPIELQTVSFHFLSNLGSEIYPPVEVQVWGGKDKNHLKLLKTIKPNAPVKGQSAFSFMSVCNFPKSNVEYLKLVAVSVKKEPSWGNQPNKPGWLFVDEILLN</sequence>
<feature type="transmembrane region" description="Helical" evidence="1">
    <location>
        <begin position="83"/>
        <end position="101"/>
    </location>
</feature>
<dbReference type="Gene3D" id="3.80.10.10">
    <property type="entry name" value="Ribonuclease Inhibitor"/>
    <property type="match status" value="1"/>
</dbReference>
<dbReference type="Proteomes" id="UP000199306">
    <property type="component" value="Unassembled WGS sequence"/>
</dbReference>
<feature type="transmembrane region" description="Helical" evidence="1">
    <location>
        <begin position="46"/>
        <end position="63"/>
    </location>
</feature>
<evidence type="ECO:0000259" key="3">
    <source>
        <dbReference type="Pfam" id="PF09990"/>
    </source>
</evidence>
<keyword evidence="1" id="KW-0812">Transmembrane</keyword>
<evidence type="ECO:0000259" key="2">
    <source>
        <dbReference type="Pfam" id="PF07635"/>
    </source>
</evidence>
<dbReference type="InterPro" id="IPR026876">
    <property type="entry name" value="Fn3_assoc_repeat"/>
</dbReference>
<dbReference type="AlphaFoldDB" id="A0A1I5VDP0"/>
<dbReference type="STRING" id="1079859.SAMN04515674_10958"/>
<dbReference type="InterPro" id="IPR032675">
    <property type="entry name" value="LRR_dom_sf"/>
</dbReference>
<dbReference type="SUPFAM" id="SSF52047">
    <property type="entry name" value="RNI-like"/>
    <property type="match status" value="1"/>
</dbReference>
<dbReference type="RefSeq" id="WP_092018092.1">
    <property type="nucleotide sequence ID" value="NZ_FOXH01000009.1"/>
</dbReference>
<dbReference type="OrthoDB" id="713772at2"/>
<dbReference type="Pfam" id="PF13287">
    <property type="entry name" value="Fn3_assoc"/>
    <property type="match status" value="1"/>
</dbReference>
<keyword evidence="5" id="KW-1185">Reference proteome</keyword>
<keyword evidence="1" id="KW-0472">Membrane</keyword>
<dbReference type="PANTHER" id="PTHR35889">
    <property type="entry name" value="CYCLOINULO-OLIGOSACCHARIDE FRUCTANOTRANSFERASE-RELATED"/>
    <property type="match status" value="1"/>
</dbReference>
<dbReference type="EMBL" id="FOXH01000009">
    <property type="protein sequence ID" value="SFQ05664.1"/>
    <property type="molecule type" value="Genomic_DNA"/>
</dbReference>
<proteinExistence type="predicted"/>
<dbReference type="InterPro" id="IPR019251">
    <property type="entry name" value="DUF2231_TM"/>
</dbReference>
<feature type="transmembrane region" description="Helical" evidence="1">
    <location>
        <begin position="144"/>
        <end position="161"/>
    </location>
</feature>
<dbReference type="Pfam" id="PF07635">
    <property type="entry name" value="PSCyt1"/>
    <property type="match status" value="1"/>
</dbReference>